<keyword evidence="6 13" id="KW-1133">Transmembrane helix</keyword>
<evidence type="ECO:0000256" key="4">
    <source>
        <dbReference type="ARBA" id="ARBA00022475"/>
    </source>
</evidence>
<evidence type="ECO:0000256" key="12">
    <source>
        <dbReference type="SAM" id="MobiDB-lite"/>
    </source>
</evidence>
<evidence type="ECO:0000256" key="10">
    <source>
        <dbReference type="ARBA" id="ARBA00023201"/>
    </source>
</evidence>
<keyword evidence="4" id="KW-1003">Cell membrane</keyword>
<feature type="region of interest" description="Disordered" evidence="12">
    <location>
        <begin position="378"/>
        <end position="410"/>
    </location>
</feature>
<keyword evidence="7" id="KW-0915">Sodium</keyword>
<protein>
    <recommendedName>
        <fullName evidence="16">Sodium/solute symporter</fullName>
    </recommendedName>
</protein>
<dbReference type="GO" id="GO:0005886">
    <property type="term" value="C:plasma membrane"/>
    <property type="evidence" value="ECO:0007669"/>
    <property type="project" value="UniProtKB-SubCell"/>
</dbReference>
<dbReference type="PANTHER" id="PTHR42985">
    <property type="entry name" value="SODIUM-COUPLED MONOCARBOXYLATE TRANSPORTER"/>
    <property type="match status" value="1"/>
</dbReference>
<dbReference type="Proteomes" id="UP000821866">
    <property type="component" value="Chromosome 3"/>
</dbReference>
<evidence type="ECO:0000256" key="6">
    <source>
        <dbReference type="ARBA" id="ARBA00022989"/>
    </source>
</evidence>
<evidence type="ECO:0000256" key="5">
    <source>
        <dbReference type="ARBA" id="ARBA00022692"/>
    </source>
</evidence>
<sequence length="410" mass="44599">MRTLRSPLAAIGMYIEHYLTRKAAPSDGGAPSAVLEAFLGGRTLPAAALAVSVLASVATAVGVVSFVGHYYAFGFHLDWALVGIPLAAVIVSFVFVPLIYDLRVASVFQYLRMRFDNKVGITACVVYFLLSQSIGAVGIFSSAIAVSTMFPIPLVYSNIGIGLAGTIYTALGGLRGVVWADCIQAFVMFFSPIVIIIKVLYDANTVTPPLRPMSDVNVTEMAFRLTFDITNDENLWSGFAGALPFGFVRTGFDQMVVQRIALAGPIFVLVYFIIGELTGVSIIYWFRDCDPVLHGAIKSYDQIVPYYMMKNLADVPILRGLFLAGLVGASTSTVSSIVNSHAAIFYVDVVTPYVKLNEKKAVIVMRLLGVASFVYRAPPSTREPSRRCEEDADASHEHRTSRRQQGSPFE</sequence>
<dbReference type="PANTHER" id="PTHR42985:SF40">
    <property type="entry name" value="LD47995P-RELATED"/>
    <property type="match status" value="1"/>
</dbReference>
<evidence type="ECO:0000256" key="7">
    <source>
        <dbReference type="ARBA" id="ARBA00023053"/>
    </source>
</evidence>
<comment type="similarity">
    <text evidence="2 11">Belongs to the sodium:solute symporter (SSF) (TC 2.A.21) family.</text>
</comment>
<accession>A0A9J6E926</accession>
<keyword evidence="15" id="KW-1185">Reference proteome</keyword>
<evidence type="ECO:0000256" key="3">
    <source>
        <dbReference type="ARBA" id="ARBA00022448"/>
    </source>
</evidence>
<evidence type="ECO:0000256" key="1">
    <source>
        <dbReference type="ARBA" id="ARBA00004651"/>
    </source>
</evidence>
<dbReference type="InterPro" id="IPR001734">
    <property type="entry name" value="Na/solute_symporter"/>
</dbReference>
<keyword evidence="9 13" id="KW-0472">Membrane</keyword>
<feature type="transmembrane region" description="Helical" evidence="13">
    <location>
        <begin position="150"/>
        <end position="171"/>
    </location>
</feature>
<dbReference type="PROSITE" id="PS50283">
    <property type="entry name" value="NA_SOLUT_SYMP_3"/>
    <property type="match status" value="1"/>
</dbReference>
<dbReference type="GO" id="GO:0006814">
    <property type="term" value="P:sodium ion transport"/>
    <property type="evidence" value="ECO:0007669"/>
    <property type="project" value="UniProtKB-KW"/>
</dbReference>
<evidence type="ECO:0000256" key="9">
    <source>
        <dbReference type="ARBA" id="ARBA00023136"/>
    </source>
</evidence>
<dbReference type="Gene3D" id="1.20.1730.10">
    <property type="entry name" value="Sodium/glucose cotransporter"/>
    <property type="match status" value="1"/>
</dbReference>
<keyword evidence="5 13" id="KW-0812">Transmembrane</keyword>
<dbReference type="AlphaFoldDB" id="A0A9J6E926"/>
<dbReference type="GO" id="GO:0015293">
    <property type="term" value="F:symporter activity"/>
    <property type="evidence" value="ECO:0007669"/>
    <property type="project" value="TreeGrafter"/>
</dbReference>
<comment type="subcellular location">
    <subcellularLocation>
        <location evidence="1">Cell membrane</location>
        <topology evidence="1">Multi-pass membrane protein</topology>
    </subcellularLocation>
</comment>
<name>A0A9J6E926_RHIMP</name>
<evidence type="ECO:0008006" key="16">
    <source>
        <dbReference type="Google" id="ProtNLM"/>
    </source>
</evidence>
<dbReference type="VEuPathDB" id="VectorBase:LOC119164416"/>
<reference evidence="14" key="1">
    <citation type="journal article" date="2020" name="Cell">
        <title>Large-Scale Comparative Analyses of Tick Genomes Elucidate Their Genetic Diversity and Vector Capacities.</title>
        <authorList>
            <consortium name="Tick Genome and Microbiome Consortium (TIGMIC)"/>
            <person name="Jia N."/>
            <person name="Wang J."/>
            <person name="Shi W."/>
            <person name="Du L."/>
            <person name="Sun Y."/>
            <person name="Zhan W."/>
            <person name="Jiang J.F."/>
            <person name="Wang Q."/>
            <person name="Zhang B."/>
            <person name="Ji P."/>
            <person name="Bell-Sakyi L."/>
            <person name="Cui X.M."/>
            <person name="Yuan T.T."/>
            <person name="Jiang B.G."/>
            <person name="Yang W.F."/>
            <person name="Lam T.T."/>
            <person name="Chang Q.C."/>
            <person name="Ding S.J."/>
            <person name="Wang X.J."/>
            <person name="Zhu J.G."/>
            <person name="Ruan X.D."/>
            <person name="Zhao L."/>
            <person name="Wei J.T."/>
            <person name="Ye R.Z."/>
            <person name="Que T.C."/>
            <person name="Du C.H."/>
            <person name="Zhou Y.H."/>
            <person name="Cheng J.X."/>
            <person name="Dai P.F."/>
            <person name="Guo W.B."/>
            <person name="Han X.H."/>
            <person name="Huang E.J."/>
            <person name="Li L.F."/>
            <person name="Wei W."/>
            <person name="Gao Y.C."/>
            <person name="Liu J.Z."/>
            <person name="Shao H.Z."/>
            <person name="Wang X."/>
            <person name="Wang C.C."/>
            <person name="Yang T.C."/>
            <person name="Huo Q.B."/>
            <person name="Li W."/>
            <person name="Chen H.Y."/>
            <person name="Chen S.E."/>
            <person name="Zhou L.G."/>
            <person name="Ni X.B."/>
            <person name="Tian J.H."/>
            <person name="Sheng Y."/>
            <person name="Liu T."/>
            <person name="Pan Y.S."/>
            <person name="Xia L.Y."/>
            <person name="Li J."/>
            <person name="Zhao F."/>
            <person name="Cao W.C."/>
        </authorList>
    </citation>
    <scope>NUCLEOTIDE SEQUENCE</scope>
    <source>
        <strain evidence="14">Rmic-2018</strain>
    </source>
</reference>
<evidence type="ECO:0000256" key="11">
    <source>
        <dbReference type="RuleBase" id="RU362091"/>
    </source>
</evidence>
<evidence type="ECO:0000256" key="13">
    <source>
        <dbReference type="SAM" id="Phobius"/>
    </source>
</evidence>
<dbReference type="Pfam" id="PF00474">
    <property type="entry name" value="SSF"/>
    <property type="match status" value="1"/>
</dbReference>
<feature type="transmembrane region" description="Helical" evidence="13">
    <location>
        <begin position="178"/>
        <end position="201"/>
    </location>
</feature>
<comment type="caution">
    <text evidence="14">The sequence shown here is derived from an EMBL/GenBank/DDBJ whole genome shotgun (WGS) entry which is preliminary data.</text>
</comment>
<feature type="transmembrane region" description="Helical" evidence="13">
    <location>
        <begin position="264"/>
        <end position="286"/>
    </location>
</feature>
<evidence type="ECO:0000256" key="2">
    <source>
        <dbReference type="ARBA" id="ARBA00006434"/>
    </source>
</evidence>
<keyword evidence="8" id="KW-0406">Ion transport</keyword>
<dbReference type="EMBL" id="JABSTU010000005">
    <property type="protein sequence ID" value="KAH8030737.1"/>
    <property type="molecule type" value="Genomic_DNA"/>
</dbReference>
<evidence type="ECO:0000313" key="15">
    <source>
        <dbReference type="Proteomes" id="UP000821866"/>
    </source>
</evidence>
<evidence type="ECO:0000313" key="14">
    <source>
        <dbReference type="EMBL" id="KAH8030737.1"/>
    </source>
</evidence>
<feature type="transmembrane region" description="Helical" evidence="13">
    <location>
        <begin position="46"/>
        <end position="73"/>
    </location>
</feature>
<gene>
    <name evidence="14" type="ORF">HPB51_011537</name>
</gene>
<evidence type="ECO:0000256" key="8">
    <source>
        <dbReference type="ARBA" id="ARBA00023065"/>
    </source>
</evidence>
<reference evidence="14" key="2">
    <citation type="submission" date="2021-09" db="EMBL/GenBank/DDBJ databases">
        <authorList>
            <person name="Jia N."/>
            <person name="Wang J."/>
            <person name="Shi W."/>
            <person name="Du L."/>
            <person name="Sun Y."/>
            <person name="Zhan W."/>
            <person name="Jiang J."/>
            <person name="Wang Q."/>
            <person name="Zhang B."/>
            <person name="Ji P."/>
            <person name="Sakyi L.B."/>
            <person name="Cui X."/>
            <person name="Yuan T."/>
            <person name="Jiang B."/>
            <person name="Yang W."/>
            <person name="Lam T.T.-Y."/>
            <person name="Chang Q."/>
            <person name="Ding S."/>
            <person name="Wang X."/>
            <person name="Zhu J."/>
            <person name="Ruan X."/>
            <person name="Zhao L."/>
            <person name="Wei J."/>
            <person name="Que T."/>
            <person name="Du C."/>
            <person name="Cheng J."/>
            <person name="Dai P."/>
            <person name="Han X."/>
            <person name="Huang E."/>
            <person name="Gao Y."/>
            <person name="Liu J."/>
            <person name="Shao H."/>
            <person name="Ye R."/>
            <person name="Li L."/>
            <person name="Wei W."/>
            <person name="Wang X."/>
            <person name="Wang C."/>
            <person name="Huo Q."/>
            <person name="Li W."/>
            <person name="Guo W."/>
            <person name="Chen H."/>
            <person name="Chen S."/>
            <person name="Zhou L."/>
            <person name="Zhou L."/>
            <person name="Ni X."/>
            <person name="Tian J."/>
            <person name="Zhou Y."/>
            <person name="Sheng Y."/>
            <person name="Liu T."/>
            <person name="Pan Y."/>
            <person name="Xia L."/>
            <person name="Li J."/>
            <person name="Zhao F."/>
            <person name="Cao W."/>
        </authorList>
    </citation>
    <scope>NUCLEOTIDE SEQUENCE</scope>
    <source>
        <strain evidence="14">Rmic-2018</strain>
        <tissue evidence="14">Larvae</tissue>
    </source>
</reference>
<dbReference type="InterPro" id="IPR051163">
    <property type="entry name" value="Sodium:Solute_Symporter_SSF"/>
</dbReference>
<feature type="compositionally biased region" description="Basic and acidic residues" evidence="12">
    <location>
        <begin position="383"/>
        <end position="398"/>
    </location>
</feature>
<proteinExistence type="inferred from homology"/>
<keyword evidence="10" id="KW-0739">Sodium transport</keyword>
<organism evidence="14 15">
    <name type="scientific">Rhipicephalus microplus</name>
    <name type="common">Cattle tick</name>
    <name type="synonym">Boophilus microplus</name>
    <dbReference type="NCBI Taxonomy" id="6941"/>
    <lineage>
        <taxon>Eukaryota</taxon>
        <taxon>Metazoa</taxon>
        <taxon>Ecdysozoa</taxon>
        <taxon>Arthropoda</taxon>
        <taxon>Chelicerata</taxon>
        <taxon>Arachnida</taxon>
        <taxon>Acari</taxon>
        <taxon>Parasitiformes</taxon>
        <taxon>Ixodida</taxon>
        <taxon>Ixodoidea</taxon>
        <taxon>Ixodidae</taxon>
        <taxon>Rhipicephalinae</taxon>
        <taxon>Rhipicephalus</taxon>
        <taxon>Boophilus</taxon>
    </lineage>
</organism>
<feature type="transmembrane region" description="Helical" evidence="13">
    <location>
        <begin position="121"/>
        <end position="144"/>
    </location>
</feature>
<dbReference type="InterPro" id="IPR038377">
    <property type="entry name" value="Na/Glc_symporter_sf"/>
</dbReference>
<feature type="transmembrane region" description="Helical" evidence="13">
    <location>
        <begin position="79"/>
        <end position="100"/>
    </location>
</feature>
<feature type="transmembrane region" description="Helical" evidence="13">
    <location>
        <begin position="235"/>
        <end position="252"/>
    </location>
</feature>
<keyword evidence="3" id="KW-0813">Transport</keyword>